<dbReference type="EMBL" id="DXBG01000126">
    <property type="protein sequence ID" value="HIZ65281.1"/>
    <property type="molecule type" value="Genomic_DNA"/>
</dbReference>
<dbReference type="GO" id="GO:0051536">
    <property type="term" value="F:iron-sulfur cluster binding"/>
    <property type="evidence" value="ECO:0007669"/>
    <property type="project" value="UniProtKB-KW"/>
</dbReference>
<feature type="domain" description="FAD/NAD(P)-binding" evidence="11">
    <location>
        <begin position="406"/>
        <end position="637"/>
    </location>
</feature>
<evidence type="ECO:0000256" key="3">
    <source>
        <dbReference type="ARBA" id="ARBA00011048"/>
    </source>
</evidence>
<sequence length="666" mass="73453">MKENHKILFEPYQLAGCRLKNRYVMAAMGTGGMVTPENTFNERGIEYYVARARGGVGLIITGTIYAENDIERAVDGTMPCPTDNPPTFIMNTAEMCERVHAYGAKIFTQLTAGFGRVLKPHLLRGQAPVAPSPISSYWDENLMCRELTAEEIHRIVEKCGDTAKICQTAGFDGVEIHAVHEGYLLDQFALPLFNHRTDEYGGSLENRLRFACEVVENIKEKCGKDFPVILRYSLKSYIKGIRKGGLPGEDFRELGRDIPEGIQAARILVEAGYDALDVDAGTYDSWYWSHPPMYFEKGLNLPFGEILKKELDVPIIIAGRMEDPDLASEAIKENKTDLIALGRSLLADADTVNKIRRGRFDLARPCLGCHEGCMNRLITAKPVSCAVNPSCGRESSYGLKPALVKKKVLIVGAGVAGMEAARVLKLRGHEPVILEKSGQVGGSLHLAGAPSFKKDDLALIGWYKKTLEQMEIPVHFHTEATEEEIEKYPHDIVIIATGSAPRVLRLPGEHTLYPAEKIFSKEVKPGRRTVIIGGGLVGCELALDLAMKGTQVTVLEALPEILAAGSPVPHMNKIMLRDLLDYHGVNLIPGAKVRSIEGNTLYFTEGGKEQQAEADTFVCAVGYVSNNQLYEEISLSQQEVYLLGDARRVKNIMYAIWDAYELAGNL</sequence>
<organism evidence="12 13">
    <name type="scientific">Candidatus Blautia pullicola</name>
    <dbReference type="NCBI Taxonomy" id="2838498"/>
    <lineage>
        <taxon>Bacteria</taxon>
        <taxon>Bacillati</taxon>
        <taxon>Bacillota</taxon>
        <taxon>Clostridia</taxon>
        <taxon>Lachnospirales</taxon>
        <taxon>Lachnospiraceae</taxon>
        <taxon>Blautia</taxon>
    </lineage>
</organism>
<evidence type="ECO:0000256" key="6">
    <source>
        <dbReference type="ARBA" id="ARBA00022723"/>
    </source>
</evidence>
<dbReference type="InterPro" id="IPR023753">
    <property type="entry name" value="FAD/NAD-binding_dom"/>
</dbReference>
<dbReference type="Proteomes" id="UP000824056">
    <property type="component" value="Unassembled WGS sequence"/>
</dbReference>
<keyword evidence="7" id="KW-0560">Oxidoreductase</keyword>
<dbReference type="InterPro" id="IPR036188">
    <property type="entry name" value="FAD/NAD-bd_sf"/>
</dbReference>
<dbReference type="Pfam" id="PF00724">
    <property type="entry name" value="Oxidored_FMN"/>
    <property type="match status" value="1"/>
</dbReference>
<comment type="similarity">
    <text evidence="3">In the N-terminal section; belongs to the NADH:flavin oxidoreductase/NADH oxidase family.</text>
</comment>
<evidence type="ECO:0000256" key="8">
    <source>
        <dbReference type="ARBA" id="ARBA00023004"/>
    </source>
</evidence>
<gene>
    <name evidence="12" type="ORF">H9809_05175</name>
</gene>
<comment type="cofactor">
    <cofactor evidence="1">
        <name>FMN</name>
        <dbReference type="ChEBI" id="CHEBI:58210"/>
    </cofactor>
</comment>
<feature type="domain" description="NADH:flavin oxidoreductase/NADH oxidase N-terminal" evidence="10">
    <location>
        <begin position="8"/>
        <end position="359"/>
    </location>
</feature>
<dbReference type="GO" id="GO:0016491">
    <property type="term" value="F:oxidoreductase activity"/>
    <property type="evidence" value="ECO:0007669"/>
    <property type="project" value="UniProtKB-KW"/>
</dbReference>
<keyword evidence="9" id="KW-0411">Iron-sulfur</keyword>
<dbReference type="SUPFAM" id="SSF51395">
    <property type="entry name" value="FMN-linked oxidoreductases"/>
    <property type="match status" value="1"/>
</dbReference>
<evidence type="ECO:0000256" key="1">
    <source>
        <dbReference type="ARBA" id="ARBA00001917"/>
    </source>
</evidence>
<evidence type="ECO:0000313" key="13">
    <source>
        <dbReference type="Proteomes" id="UP000824056"/>
    </source>
</evidence>
<dbReference type="InterPro" id="IPR051793">
    <property type="entry name" value="NADH:flavin_oxidoreductase"/>
</dbReference>
<dbReference type="GO" id="GO:0010181">
    <property type="term" value="F:FMN binding"/>
    <property type="evidence" value="ECO:0007669"/>
    <property type="project" value="InterPro"/>
</dbReference>
<protein>
    <submittedName>
        <fullName evidence="12">FAD-dependent oxidoreductase</fullName>
    </submittedName>
</protein>
<evidence type="ECO:0000256" key="7">
    <source>
        <dbReference type="ARBA" id="ARBA00023002"/>
    </source>
</evidence>
<accession>A0A9D2FRE9</accession>
<dbReference type="PANTHER" id="PTHR42917">
    <property type="entry name" value="2,4-DIENOYL-COA REDUCTASE"/>
    <property type="match status" value="1"/>
</dbReference>
<keyword evidence="5" id="KW-0288">FMN</keyword>
<evidence type="ECO:0000259" key="10">
    <source>
        <dbReference type="Pfam" id="PF00724"/>
    </source>
</evidence>
<evidence type="ECO:0000256" key="9">
    <source>
        <dbReference type="ARBA" id="ARBA00023014"/>
    </source>
</evidence>
<dbReference type="Gene3D" id="3.20.20.70">
    <property type="entry name" value="Aldolase class I"/>
    <property type="match status" value="1"/>
</dbReference>
<dbReference type="Gene3D" id="3.40.50.720">
    <property type="entry name" value="NAD(P)-binding Rossmann-like Domain"/>
    <property type="match status" value="1"/>
</dbReference>
<dbReference type="PANTHER" id="PTHR42917:SF2">
    <property type="entry name" value="2,4-DIENOYL-COA REDUCTASE [(2E)-ENOYL-COA-PRODUCING]"/>
    <property type="match status" value="1"/>
</dbReference>
<keyword evidence="8" id="KW-0408">Iron</keyword>
<evidence type="ECO:0000256" key="2">
    <source>
        <dbReference type="ARBA" id="ARBA00001966"/>
    </source>
</evidence>
<dbReference type="PRINTS" id="PR00368">
    <property type="entry name" value="FADPNR"/>
</dbReference>
<comment type="caution">
    <text evidence="12">The sequence shown here is derived from an EMBL/GenBank/DDBJ whole genome shotgun (WGS) entry which is preliminary data.</text>
</comment>
<dbReference type="InterPro" id="IPR013785">
    <property type="entry name" value="Aldolase_TIM"/>
</dbReference>
<evidence type="ECO:0000256" key="4">
    <source>
        <dbReference type="ARBA" id="ARBA00022630"/>
    </source>
</evidence>
<proteinExistence type="inferred from homology"/>
<dbReference type="PRINTS" id="PR00411">
    <property type="entry name" value="PNDRDTASEI"/>
</dbReference>
<dbReference type="GO" id="GO:0046872">
    <property type="term" value="F:metal ion binding"/>
    <property type="evidence" value="ECO:0007669"/>
    <property type="project" value="UniProtKB-KW"/>
</dbReference>
<dbReference type="SUPFAM" id="SSF51905">
    <property type="entry name" value="FAD/NAD(P)-binding domain"/>
    <property type="match status" value="1"/>
</dbReference>
<comment type="cofactor">
    <cofactor evidence="2">
        <name>[4Fe-4S] cluster</name>
        <dbReference type="ChEBI" id="CHEBI:49883"/>
    </cofactor>
</comment>
<reference evidence="12" key="1">
    <citation type="journal article" date="2021" name="PeerJ">
        <title>Extensive microbial diversity within the chicken gut microbiome revealed by metagenomics and culture.</title>
        <authorList>
            <person name="Gilroy R."/>
            <person name="Ravi A."/>
            <person name="Getino M."/>
            <person name="Pursley I."/>
            <person name="Horton D.L."/>
            <person name="Alikhan N.F."/>
            <person name="Baker D."/>
            <person name="Gharbi K."/>
            <person name="Hall N."/>
            <person name="Watson M."/>
            <person name="Adriaenssens E.M."/>
            <person name="Foster-Nyarko E."/>
            <person name="Jarju S."/>
            <person name="Secka A."/>
            <person name="Antonio M."/>
            <person name="Oren A."/>
            <person name="Chaudhuri R.R."/>
            <person name="La Ragione R."/>
            <person name="Hildebrand F."/>
            <person name="Pallen M.J."/>
        </authorList>
    </citation>
    <scope>NUCLEOTIDE SEQUENCE</scope>
    <source>
        <strain evidence="12">1068</strain>
    </source>
</reference>
<name>A0A9D2FRE9_9FIRM</name>
<evidence type="ECO:0000313" key="12">
    <source>
        <dbReference type="EMBL" id="HIZ65281.1"/>
    </source>
</evidence>
<dbReference type="InterPro" id="IPR001155">
    <property type="entry name" value="OxRdtase_FMN_N"/>
</dbReference>
<keyword evidence="6" id="KW-0479">Metal-binding</keyword>
<dbReference type="Pfam" id="PF07992">
    <property type="entry name" value="Pyr_redox_2"/>
    <property type="match status" value="1"/>
</dbReference>
<keyword evidence="4" id="KW-0285">Flavoprotein</keyword>
<reference evidence="12" key="2">
    <citation type="submission" date="2021-04" db="EMBL/GenBank/DDBJ databases">
        <authorList>
            <person name="Gilroy R."/>
        </authorList>
    </citation>
    <scope>NUCLEOTIDE SEQUENCE</scope>
    <source>
        <strain evidence="12">1068</strain>
    </source>
</reference>
<dbReference type="Gene3D" id="3.50.50.60">
    <property type="entry name" value="FAD/NAD(P)-binding domain"/>
    <property type="match status" value="1"/>
</dbReference>
<evidence type="ECO:0000256" key="5">
    <source>
        <dbReference type="ARBA" id="ARBA00022643"/>
    </source>
</evidence>
<dbReference type="AlphaFoldDB" id="A0A9D2FRE9"/>
<evidence type="ECO:0000259" key="11">
    <source>
        <dbReference type="Pfam" id="PF07992"/>
    </source>
</evidence>